<dbReference type="PANTHER" id="PTHR30055:SF146">
    <property type="entry name" value="HTH-TYPE TRANSCRIPTIONAL DUAL REGULATOR CECR"/>
    <property type="match status" value="1"/>
</dbReference>
<dbReference type="EMBL" id="CP013265">
    <property type="protein sequence ID" value="ALR22969.1"/>
    <property type="molecule type" value="Genomic_DNA"/>
</dbReference>
<dbReference type="PROSITE" id="PS50977">
    <property type="entry name" value="HTH_TETR_2"/>
    <property type="match status" value="1"/>
</dbReference>
<dbReference type="PRINTS" id="PR00455">
    <property type="entry name" value="HTHTETR"/>
</dbReference>
<evidence type="ECO:0000256" key="3">
    <source>
        <dbReference type="SAM" id="MobiDB-lite"/>
    </source>
</evidence>
<dbReference type="AlphaFoldDB" id="A0A0S3F5S1"/>
<evidence type="ECO:0000313" key="6">
    <source>
        <dbReference type="Proteomes" id="UP000056968"/>
    </source>
</evidence>
<feature type="compositionally biased region" description="Basic residues" evidence="3">
    <location>
        <begin position="1"/>
        <end position="10"/>
    </location>
</feature>
<dbReference type="KEGG" id="sbd:ATN00_21030"/>
<evidence type="ECO:0000313" key="5">
    <source>
        <dbReference type="EMBL" id="ALR22969.1"/>
    </source>
</evidence>
<dbReference type="GO" id="GO:0000976">
    <property type="term" value="F:transcription cis-regulatory region binding"/>
    <property type="evidence" value="ECO:0007669"/>
    <property type="project" value="TreeGrafter"/>
</dbReference>
<gene>
    <name evidence="5" type="ORF">ATN00_21030</name>
</gene>
<feature type="domain" description="HTH tetR-type" evidence="4">
    <location>
        <begin position="30"/>
        <end position="90"/>
    </location>
</feature>
<keyword evidence="1 2" id="KW-0238">DNA-binding</keyword>
<sequence>MTAPKSRSRKPPLPARDPRGEGRPTQDIAARLGDHILEIALAQFIARGPEGTCMDDVAAAANVSKRTLYARYGSKKGLLVAVMRYGIDDRLKPIAATMTTGCLRERLLRTARKMLDVSLQPETIAFEKLAHWVRDQNVDDIDVKTLLGINPGLCLIQKLLEEAAGPDRAAALDMRFLATFIFDALVTSPRQRILVRKDLPNTAAAKTAYLEQATDFIFKAILTLSQQPECGP</sequence>
<dbReference type="PANTHER" id="PTHR30055">
    <property type="entry name" value="HTH-TYPE TRANSCRIPTIONAL REGULATOR RUTR"/>
    <property type="match status" value="1"/>
</dbReference>
<reference evidence="5 6" key="1">
    <citation type="submission" date="2015-11" db="EMBL/GenBank/DDBJ databases">
        <title>A Two-component Flavoprotein Monooxygenase System MeaXY Responsible for para-Hydroxylation of 2-Methyl-6-ethylaniline and 2,6-Diethylaniline in Sphingobium baderi DE-13.</title>
        <authorList>
            <person name="Cheng M."/>
            <person name="Meng Q."/>
            <person name="Yang Y."/>
            <person name="Chu C."/>
            <person name="Yan X."/>
            <person name="He J."/>
            <person name="Li S."/>
        </authorList>
    </citation>
    <scope>NUCLEOTIDE SEQUENCE [LARGE SCALE GENOMIC DNA]</scope>
    <source>
        <strain evidence="5 6">DE-13</strain>
        <plasmid evidence="6">Plasmid pDE1</plasmid>
    </source>
</reference>
<dbReference type="InterPro" id="IPR009057">
    <property type="entry name" value="Homeodomain-like_sf"/>
</dbReference>
<dbReference type="Pfam" id="PF00440">
    <property type="entry name" value="TetR_N"/>
    <property type="match status" value="1"/>
</dbReference>
<feature type="DNA-binding region" description="H-T-H motif" evidence="2">
    <location>
        <begin position="53"/>
        <end position="72"/>
    </location>
</feature>
<dbReference type="InterPro" id="IPR001647">
    <property type="entry name" value="HTH_TetR"/>
</dbReference>
<dbReference type="GO" id="GO:0003700">
    <property type="term" value="F:DNA-binding transcription factor activity"/>
    <property type="evidence" value="ECO:0007669"/>
    <property type="project" value="TreeGrafter"/>
</dbReference>
<organism evidence="5 6">
    <name type="scientific">Sphingobium baderi</name>
    <dbReference type="NCBI Taxonomy" id="1332080"/>
    <lineage>
        <taxon>Bacteria</taxon>
        <taxon>Pseudomonadati</taxon>
        <taxon>Pseudomonadota</taxon>
        <taxon>Alphaproteobacteria</taxon>
        <taxon>Sphingomonadales</taxon>
        <taxon>Sphingomonadaceae</taxon>
        <taxon>Sphingobium</taxon>
    </lineage>
</organism>
<protein>
    <recommendedName>
        <fullName evidence="4">HTH tetR-type domain-containing protein</fullName>
    </recommendedName>
</protein>
<accession>A0A0S3F5S1</accession>
<proteinExistence type="predicted"/>
<dbReference type="Proteomes" id="UP000056968">
    <property type="component" value="Plasmid pDE1"/>
</dbReference>
<name>A0A0S3F5S1_9SPHN</name>
<evidence type="ECO:0000259" key="4">
    <source>
        <dbReference type="PROSITE" id="PS50977"/>
    </source>
</evidence>
<keyword evidence="6" id="KW-1185">Reference proteome</keyword>
<geneLocation type="plasmid" evidence="5 6">
    <name>pDE1</name>
</geneLocation>
<evidence type="ECO:0000256" key="2">
    <source>
        <dbReference type="PROSITE-ProRule" id="PRU00335"/>
    </source>
</evidence>
<dbReference type="InterPro" id="IPR050109">
    <property type="entry name" value="HTH-type_TetR-like_transc_reg"/>
</dbReference>
<feature type="region of interest" description="Disordered" evidence="3">
    <location>
        <begin position="1"/>
        <end position="25"/>
    </location>
</feature>
<keyword evidence="5" id="KW-0614">Plasmid</keyword>
<dbReference type="Gene3D" id="1.10.357.10">
    <property type="entry name" value="Tetracycline Repressor, domain 2"/>
    <property type="match status" value="1"/>
</dbReference>
<evidence type="ECO:0000256" key="1">
    <source>
        <dbReference type="ARBA" id="ARBA00023125"/>
    </source>
</evidence>
<dbReference type="SUPFAM" id="SSF46689">
    <property type="entry name" value="Homeodomain-like"/>
    <property type="match status" value="1"/>
</dbReference>